<protein>
    <submittedName>
        <fullName evidence="14">Endoribonuclease dicer 2-like protein</fullName>
    </submittedName>
</protein>
<evidence type="ECO:0000256" key="3">
    <source>
        <dbReference type="ARBA" id="ARBA00022722"/>
    </source>
</evidence>
<dbReference type="SUPFAM" id="SSF101690">
    <property type="entry name" value="PAZ domain"/>
    <property type="match status" value="1"/>
</dbReference>
<dbReference type="InterPro" id="IPR014720">
    <property type="entry name" value="dsRBD_dom"/>
</dbReference>
<keyword evidence="9" id="KW-0460">Magnesium</keyword>
<dbReference type="Pfam" id="PF00636">
    <property type="entry name" value="Ribonuclease_3"/>
    <property type="match status" value="2"/>
</dbReference>
<dbReference type="AlphaFoldDB" id="A0A2K3MMI5"/>
<dbReference type="Proteomes" id="UP000236291">
    <property type="component" value="Unassembled WGS sequence"/>
</dbReference>
<keyword evidence="8" id="KW-0378">Hydrolase</keyword>
<keyword evidence="10" id="KW-0694">RNA-binding</keyword>
<evidence type="ECO:0000256" key="2">
    <source>
        <dbReference type="ARBA" id="ARBA00001946"/>
    </source>
</evidence>
<dbReference type="Pfam" id="PF02170">
    <property type="entry name" value="PAZ"/>
    <property type="match status" value="1"/>
</dbReference>
<dbReference type="SMART" id="SM00949">
    <property type="entry name" value="PAZ"/>
    <property type="match status" value="1"/>
</dbReference>
<dbReference type="SUPFAM" id="SSF69065">
    <property type="entry name" value="RNase III domain-like"/>
    <property type="match status" value="2"/>
</dbReference>
<keyword evidence="4" id="KW-0479">Metal-binding</keyword>
<feature type="domain" description="RNase III" evidence="12">
    <location>
        <begin position="433"/>
        <end position="580"/>
    </location>
</feature>
<dbReference type="SMART" id="SM00535">
    <property type="entry name" value="RIBOc"/>
    <property type="match status" value="2"/>
</dbReference>
<evidence type="ECO:0000256" key="7">
    <source>
        <dbReference type="ARBA" id="ARBA00022759"/>
    </source>
</evidence>
<comment type="cofactor">
    <cofactor evidence="2">
        <name>Mg(2+)</name>
        <dbReference type="ChEBI" id="CHEBI:18420"/>
    </cofactor>
</comment>
<feature type="domain" description="RNase III" evidence="12">
    <location>
        <begin position="229"/>
        <end position="397"/>
    </location>
</feature>
<reference evidence="14 15" key="2">
    <citation type="journal article" date="2017" name="Front. Plant Sci.">
        <title>Gene Classification and Mining of Molecular Markers Useful in Red Clover (Trifolium pratense) Breeding.</title>
        <authorList>
            <person name="Istvanek J."/>
            <person name="Dluhosova J."/>
            <person name="Dluhos P."/>
            <person name="Patkova L."/>
            <person name="Nedelnik J."/>
            <person name="Repkova J."/>
        </authorList>
    </citation>
    <scope>NUCLEOTIDE SEQUENCE [LARGE SCALE GENOMIC DNA]</scope>
    <source>
        <strain evidence="15">cv. Tatra</strain>
        <tissue evidence="14">Young leaves</tissue>
    </source>
</reference>
<dbReference type="InterPro" id="IPR036085">
    <property type="entry name" value="PAZ_dom_sf"/>
</dbReference>
<evidence type="ECO:0000256" key="11">
    <source>
        <dbReference type="ARBA" id="ARBA00023211"/>
    </source>
</evidence>
<evidence type="ECO:0000256" key="9">
    <source>
        <dbReference type="ARBA" id="ARBA00022842"/>
    </source>
</evidence>
<keyword evidence="5" id="KW-0677">Repeat</keyword>
<evidence type="ECO:0000259" key="13">
    <source>
        <dbReference type="PROSITE" id="PS50821"/>
    </source>
</evidence>
<gene>
    <name evidence="14" type="ORF">L195_g015104</name>
</gene>
<dbReference type="GO" id="GO:0004525">
    <property type="term" value="F:ribonuclease III activity"/>
    <property type="evidence" value="ECO:0007669"/>
    <property type="project" value="InterPro"/>
</dbReference>
<organism evidence="14 15">
    <name type="scientific">Trifolium pratense</name>
    <name type="common">Red clover</name>
    <dbReference type="NCBI Taxonomy" id="57577"/>
    <lineage>
        <taxon>Eukaryota</taxon>
        <taxon>Viridiplantae</taxon>
        <taxon>Streptophyta</taxon>
        <taxon>Embryophyta</taxon>
        <taxon>Tracheophyta</taxon>
        <taxon>Spermatophyta</taxon>
        <taxon>Magnoliopsida</taxon>
        <taxon>eudicotyledons</taxon>
        <taxon>Gunneridae</taxon>
        <taxon>Pentapetalae</taxon>
        <taxon>rosids</taxon>
        <taxon>fabids</taxon>
        <taxon>Fabales</taxon>
        <taxon>Fabaceae</taxon>
        <taxon>Papilionoideae</taxon>
        <taxon>50 kb inversion clade</taxon>
        <taxon>NPAAA clade</taxon>
        <taxon>Hologalegina</taxon>
        <taxon>IRL clade</taxon>
        <taxon>Trifolieae</taxon>
        <taxon>Trifolium</taxon>
    </lineage>
</organism>
<dbReference type="Gene3D" id="1.10.1520.10">
    <property type="entry name" value="Ribonuclease III domain"/>
    <property type="match status" value="2"/>
</dbReference>
<evidence type="ECO:0000313" key="15">
    <source>
        <dbReference type="Proteomes" id="UP000236291"/>
    </source>
</evidence>
<sequence>MQFDMCFDKGSLSVKLKYKGSIKLSSDQVLLCKRFQVNVLGILMKYKTDKETLLDKCCLEDDLEIDYLLLPSIVIDETPAVDWLTIKSVHPSKIGCQHHETTIWTANGLVCGCILRNALVCTPHNGRTYITTNIMELDGNSPLEVGDGEVTTYKKYFGQKHGIRLHFEHQRLLKARHVFPVKNYCHGRRQAKERDVSKTFVELPPELCSIIMSPISIDTLYSFSFIPSIMHRLESLLVAFNFKKMHLDHCPQNRIQTSKILEAMTTKSCKETFHCKSLATLGDSFLKYAVSQQLFSTYQNHHEGLLSVKRKKIICNAALCKLGCGSRIPGFIRNEPFDPKTWTIPGYKSSGFKLEETVFKGTKIYTSGNKKLKRKVVADVVADVVEALIGAFLSTGGETAALLFMDWIGIKVNFNIAPYERQFSTCPENIVNVVLLESLLKYSFRDRSLLVEAMTHGSYMLPDVPRCYQRLEYLGDSVLDYLITMHMYTKYPGMSPGQLTDMRAASVNNDCYARSAIKVQLHKHVLHTSQELHKHIVATLCKYDELSSSSTFGWESEASFPKVLGDIIESLAGAILVDSGYNKEIVWQSIRPLLEPLVTPDTLTVHPIRELTELCQKMKYTMDKTLSRNDGVTSCKIEVIVDGVVHQHEYKGSTNKKTATRLACKGVLNSLRLKETQDK</sequence>
<dbReference type="STRING" id="57577.A0A2K3MMI5"/>
<evidence type="ECO:0000256" key="8">
    <source>
        <dbReference type="ARBA" id="ARBA00022801"/>
    </source>
</evidence>
<reference evidence="14 15" key="1">
    <citation type="journal article" date="2014" name="Am. J. Bot.">
        <title>Genome assembly and annotation for red clover (Trifolium pratense; Fabaceae).</title>
        <authorList>
            <person name="Istvanek J."/>
            <person name="Jaros M."/>
            <person name="Krenek A."/>
            <person name="Repkova J."/>
        </authorList>
    </citation>
    <scope>NUCLEOTIDE SEQUENCE [LARGE SCALE GENOMIC DNA]</scope>
    <source>
        <strain evidence="15">cv. Tatra</strain>
        <tissue evidence="14">Young leaves</tissue>
    </source>
</reference>
<feature type="domain" description="PAZ" evidence="13">
    <location>
        <begin position="105"/>
        <end position="212"/>
    </location>
</feature>
<evidence type="ECO:0000256" key="6">
    <source>
        <dbReference type="ARBA" id="ARBA00022741"/>
    </source>
</evidence>
<dbReference type="InterPro" id="IPR003100">
    <property type="entry name" value="PAZ_dom"/>
</dbReference>
<evidence type="ECO:0000313" key="14">
    <source>
        <dbReference type="EMBL" id="PNX91975.1"/>
    </source>
</evidence>
<dbReference type="Gene3D" id="3.30.160.20">
    <property type="match status" value="1"/>
</dbReference>
<evidence type="ECO:0000256" key="4">
    <source>
        <dbReference type="ARBA" id="ARBA00022723"/>
    </source>
</evidence>
<keyword evidence="7" id="KW-0255">Endonuclease</keyword>
<accession>A0A2K3MMI5</accession>
<keyword evidence="11" id="KW-0464">Manganese</keyword>
<dbReference type="EMBL" id="ASHM01010163">
    <property type="protein sequence ID" value="PNX91975.1"/>
    <property type="molecule type" value="Genomic_DNA"/>
</dbReference>
<evidence type="ECO:0000256" key="5">
    <source>
        <dbReference type="ARBA" id="ARBA00022737"/>
    </source>
</evidence>
<dbReference type="Pfam" id="PF00035">
    <property type="entry name" value="dsrm"/>
    <property type="match status" value="1"/>
</dbReference>
<proteinExistence type="predicted"/>
<dbReference type="GO" id="GO:0003723">
    <property type="term" value="F:RNA binding"/>
    <property type="evidence" value="ECO:0007669"/>
    <property type="project" value="UniProtKB-KW"/>
</dbReference>
<dbReference type="InterPro" id="IPR036389">
    <property type="entry name" value="RNase_III_sf"/>
</dbReference>
<dbReference type="SUPFAM" id="SSF54768">
    <property type="entry name" value="dsRNA-binding domain-like"/>
    <property type="match status" value="1"/>
</dbReference>
<comment type="cofactor">
    <cofactor evidence="1">
        <name>Mn(2+)</name>
        <dbReference type="ChEBI" id="CHEBI:29035"/>
    </cofactor>
</comment>
<dbReference type="InterPro" id="IPR000999">
    <property type="entry name" value="RNase_III_dom"/>
</dbReference>
<dbReference type="FunFam" id="1.10.1520.10:FF:000004">
    <property type="entry name" value="Endoribonuclease dicer-like 1"/>
    <property type="match status" value="1"/>
</dbReference>
<evidence type="ECO:0000256" key="1">
    <source>
        <dbReference type="ARBA" id="ARBA00001936"/>
    </source>
</evidence>
<dbReference type="GO" id="GO:0005634">
    <property type="term" value="C:nucleus"/>
    <property type="evidence" value="ECO:0007669"/>
    <property type="project" value="TreeGrafter"/>
</dbReference>
<dbReference type="GO" id="GO:0000166">
    <property type="term" value="F:nucleotide binding"/>
    <property type="evidence" value="ECO:0007669"/>
    <property type="project" value="UniProtKB-KW"/>
</dbReference>
<keyword evidence="3" id="KW-0540">Nuclease</keyword>
<dbReference type="Gene3D" id="2.170.260.10">
    <property type="entry name" value="paz domain"/>
    <property type="match status" value="1"/>
</dbReference>
<dbReference type="PANTHER" id="PTHR14950:SF70">
    <property type="entry name" value="ENDORIBONUCLEASE DICER HOMOLOG 2"/>
    <property type="match status" value="1"/>
</dbReference>
<comment type="caution">
    <text evidence="14">The sequence shown here is derived from an EMBL/GenBank/DDBJ whole genome shotgun (WGS) entry which is preliminary data.</text>
</comment>
<dbReference type="ExpressionAtlas" id="A0A2K3MMI5">
    <property type="expression patterns" value="baseline"/>
</dbReference>
<dbReference type="PROSITE" id="PS00517">
    <property type="entry name" value="RNASE_3_1"/>
    <property type="match status" value="1"/>
</dbReference>
<dbReference type="GO" id="GO:0030422">
    <property type="term" value="P:siRNA processing"/>
    <property type="evidence" value="ECO:0007669"/>
    <property type="project" value="TreeGrafter"/>
</dbReference>
<dbReference type="CDD" id="cd00593">
    <property type="entry name" value="RIBOc"/>
    <property type="match status" value="2"/>
</dbReference>
<name>A0A2K3MMI5_TRIPR</name>
<dbReference type="GO" id="GO:0005737">
    <property type="term" value="C:cytoplasm"/>
    <property type="evidence" value="ECO:0007669"/>
    <property type="project" value="TreeGrafter"/>
</dbReference>
<evidence type="ECO:0000256" key="10">
    <source>
        <dbReference type="ARBA" id="ARBA00022884"/>
    </source>
</evidence>
<dbReference type="GO" id="GO:0046872">
    <property type="term" value="F:metal ion binding"/>
    <property type="evidence" value="ECO:0007669"/>
    <property type="project" value="UniProtKB-KW"/>
</dbReference>
<dbReference type="PROSITE" id="PS50821">
    <property type="entry name" value="PAZ"/>
    <property type="match status" value="1"/>
</dbReference>
<keyword evidence="6" id="KW-0547">Nucleotide-binding</keyword>
<dbReference type="PANTHER" id="PTHR14950">
    <property type="entry name" value="DICER-RELATED"/>
    <property type="match status" value="1"/>
</dbReference>
<dbReference type="PROSITE" id="PS50142">
    <property type="entry name" value="RNASE_3_2"/>
    <property type="match status" value="2"/>
</dbReference>
<evidence type="ECO:0000259" key="12">
    <source>
        <dbReference type="PROSITE" id="PS50142"/>
    </source>
</evidence>